<dbReference type="EMBL" id="DVGA01000041">
    <property type="protein sequence ID" value="HIQ78370.1"/>
    <property type="molecule type" value="Genomic_DNA"/>
</dbReference>
<name>A0A9D0ZDJ9_9FIRM</name>
<reference evidence="3" key="1">
    <citation type="submission" date="2020-10" db="EMBL/GenBank/DDBJ databases">
        <authorList>
            <person name="Gilroy R."/>
        </authorList>
    </citation>
    <scope>NUCLEOTIDE SEQUENCE</scope>
    <source>
        <strain evidence="3">ChiBcolR7-354</strain>
    </source>
</reference>
<evidence type="ECO:0000313" key="4">
    <source>
        <dbReference type="Proteomes" id="UP000824262"/>
    </source>
</evidence>
<proteinExistence type="predicted"/>
<dbReference type="PROSITE" id="PS51272">
    <property type="entry name" value="SLH"/>
    <property type="match status" value="1"/>
</dbReference>
<keyword evidence="1" id="KW-0677">Repeat</keyword>
<organism evidence="3 4">
    <name type="scientific">Candidatus Scatomorpha intestinavium</name>
    <dbReference type="NCBI Taxonomy" id="2840922"/>
    <lineage>
        <taxon>Bacteria</taxon>
        <taxon>Bacillati</taxon>
        <taxon>Bacillota</taxon>
        <taxon>Clostridia</taxon>
        <taxon>Eubacteriales</taxon>
        <taxon>Candidatus Scatomorpha</taxon>
    </lineage>
</organism>
<protein>
    <submittedName>
        <fullName evidence="3">S-layer homology domain-containing protein</fullName>
    </submittedName>
</protein>
<gene>
    <name evidence="3" type="ORF">IAB77_03830</name>
</gene>
<accession>A0A9D0ZDJ9</accession>
<sequence length="41" mass="4055">MSDWAVDAMAWALNEGVITGMGDGILSPAGSATRAQAAACS</sequence>
<evidence type="ECO:0000313" key="3">
    <source>
        <dbReference type="EMBL" id="HIQ78370.1"/>
    </source>
</evidence>
<evidence type="ECO:0000259" key="2">
    <source>
        <dbReference type="PROSITE" id="PS51272"/>
    </source>
</evidence>
<dbReference type="InterPro" id="IPR001119">
    <property type="entry name" value="SLH_dom"/>
</dbReference>
<dbReference type="AlphaFoldDB" id="A0A9D0ZDJ9"/>
<dbReference type="Pfam" id="PF00395">
    <property type="entry name" value="SLH"/>
    <property type="match status" value="1"/>
</dbReference>
<comment type="caution">
    <text evidence="3">The sequence shown here is derived from an EMBL/GenBank/DDBJ whole genome shotgun (WGS) entry which is preliminary data.</text>
</comment>
<dbReference type="Proteomes" id="UP000824262">
    <property type="component" value="Unassembled WGS sequence"/>
</dbReference>
<feature type="domain" description="SLH" evidence="2">
    <location>
        <begin position="1"/>
        <end position="41"/>
    </location>
</feature>
<reference evidence="3" key="2">
    <citation type="journal article" date="2021" name="PeerJ">
        <title>Extensive microbial diversity within the chicken gut microbiome revealed by metagenomics and culture.</title>
        <authorList>
            <person name="Gilroy R."/>
            <person name="Ravi A."/>
            <person name="Getino M."/>
            <person name="Pursley I."/>
            <person name="Horton D.L."/>
            <person name="Alikhan N.F."/>
            <person name="Baker D."/>
            <person name="Gharbi K."/>
            <person name="Hall N."/>
            <person name="Watson M."/>
            <person name="Adriaenssens E.M."/>
            <person name="Foster-Nyarko E."/>
            <person name="Jarju S."/>
            <person name="Secka A."/>
            <person name="Antonio M."/>
            <person name="Oren A."/>
            <person name="Chaudhuri R.R."/>
            <person name="La Ragione R."/>
            <person name="Hildebrand F."/>
            <person name="Pallen M.J."/>
        </authorList>
    </citation>
    <scope>NUCLEOTIDE SEQUENCE</scope>
    <source>
        <strain evidence="3">ChiBcolR7-354</strain>
    </source>
</reference>
<evidence type="ECO:0000256" key="1">
    <source>
        <dbReference type="ARBA" id="ARBA00022737"/>
    </source>
</evidence>